<feature type="compositionally biased region" description="Polar residues" evidence="1">
    <location>
        <begin position="1"/>
        <end position="17"/>
    </location>
</feature>
<keyword evidence="2" id="KW-0472">Membrane</keyword>
<keyword evidence="2" id="KW-1133">Transmembrane helix</keyword>
<dbReference type="Proteomes" id="UP000265618">
    <property type="component" value="Unassembled WGS sequence"/>
</dbReference>
<evidence type="ECO:0008006" key="5">
    <source>
        <dbReference type="Google" id="ProtNLM"/>
    </source>
</evidence>
<organism evidence="3 4">
    <name type="scientific">Kipferlia bialata</name>
    <dbReference type="NCBI Taxonomy" id="797122"/>
    <lineage>
        <taxon>Eukaryota</taxon>
        <taxon>Metamonada</taxon>
        <taxon>Carpediemonas-like organisms</taxon>
        <taxon>Kipferlia</taxon>
    </lineage>
</organism>
<evidence type="ECO:0000313" key="3">
    <source>
        <dbReference type="EMBL" id="GIQ88179.1"/>
    </source>
</evidence>
<feature type="region of interest" description="Disordered" evidence="1">
    <location>
        <begin position="1"/>
        <end position="28"/>
    </location>
</feature>
<comment type="caution">
    <text evidence="3">The sequence shown here is derived from an EMBL/GenBank/DDBJ whole genome shotgun (WGS) entry which is preliminary data.</text>
</comment>
<evidence type="ECO:0000313" key="4">
    <source>
        <dbReference type="Proteomes" id="UP000265618"/>
    </source>
</evidence>
<protein>
    <recommendedName>
        <fullName evidence="5">CUB domain-containing protein</fullName>
    </recommendedName>
</protein>
<gene>
    <name evidence="3" type="ORF">KIPB_010373</name>
</gene>
<feature type="region of interest" description="Disordered" evidence="1">
    <location>
        <begin position="372"/>
        <end position="393"/>
    </location>
</feature>
<name>A0A9K3D328_9EUKA</name>
<feature type="transmembrane region" description="Helical" evidence="2">
    <location>
        <begin position="298"/>
        <end position="318"/>
    </location>
</feature>
<reference evidence="3 4" key="1">
    <citation type="journal article" date="2018" name="PLoS ONE">
        <title>The draft genome of Kipferlia bialata reveals reductive genome evolution in fornicate parasites.</title>
        <authorList>
            <person name="Tanifuji G."/>
            <person name="Takabayashi S."/>
            <person name="Kume K."/>
            <person name="Takagi M."/>
            <person name="Nakayama T."/>
            <person name="Kamikawa R."/>
            <person name="Inagaki Y."/>
            <person name="Hashimoto T."/>
        </authorList>
    </citation>
    <scope>NUCLEOTIDE SEQUENCE [LARGE SCALE GENOMIC DNA]</scope>
    <source>
        <strain evidence="3">NY0173</strain>
    </source>
</reference>
<keyword evidence="2" id="KW-0812">Transmembrane</keyword>
<proteinExistence type="predicted"/>
<keyword evidence="4" id="KW-1185">Reference proteome</keyword>
<accession>A0A9K3D328</accession>
<evidence type="ECO:0000256" key="1">
    <source>
        <dbReference type="SAM" id="MobiDB-lite"/>
    </source>
</evidence>
<dbReference type="AlphaFoldDB" id="A0A9K3D328"/>
<evidence type="ECO:0000256" key="2">
    <source>
        <dbReference type="SAM" id="Phobius"/>
    </source>
</evidence>
<sequence>MYPSPQLQTSSDYVGTVSSTEPPSPSSFDHTYAITDTQGTFTHAQGLYIPSMTERWVLSAPSPQQGMASPRVTTTLDFTHLVLSEGADVYVYVAHCDTDVTTTSQEILMAHYTSGYVPIPITMVLDGPTLGYADEAEWEHSINCVYVQMTTDDSATGTSDITVHYTNRDYIQTQEKTEVVGTPGTISSVNYMSNQHSEWLIRPDRLSGLTLTLTQSLFMMDSMRIWFGSDCTDTGFGTDDKDVVFAQSQDEAGRVLSFPVGSGYERPCFLVTFDTGDTHIGGEGFTLDYSYTQAMPTWVYVCIGVGVLLVFVGVTCWLNARKSRKGALVSDRYEPISEAAYEQDAVSAPSLASVQAYTGRVDTGYVAPIPPPSLGAVGLPHDPPSLPEWNTGE</sequence>
<dbReference type="EMBL" id="BDIP01003836">
    <property type="protein sequence ID" value="GIQ88179.1"/>
    <property type="molecule type" value="Genomic_DNA"/>
</dbReference>